<evidence type="ECO:0000256" key="1">
    <source>
        <dbReference type="SAM" id="MobiDB-lite"/>
    </source>
</evidence>
<dbReference type="Pfam" id="PF11500">
    <property type="entry name" value="Cut12"/>
    <property type="match status" value="1"/>
</dbReference>
<protein>
    <submittedName>
        <fullName evidence="3">Spindle pole body formation-associated protein-domain-containing protein</fullName>
    </submittedName>
</protein>
<feature type="compositionally biased region" description="Polar residues" evidence="1">
    <location>
        <begin position="597"/>
        <end position="611"/>
    </location>
</feature>
<comment type="caution">
    <text evidence="3">The sequence shown here is derived from an EMBL/GenBank/DDBJ whole genome shotgun (WGS) entry which is preliminary data.</text>
</comment>
<feature type="compositionally biased region" description="Acidic residues" evidence="1">
    <location>
        <begin position="164"/>
        <end position="182"/>
    </location>
</feature>
<evidence type="ECO:0000313" key="4">
    <source>
        <dbReference type="Proteomes" id="UP001285441"/>
    </source>
</evidence>
<feature type="domain" description="Spindle pole body-associated protein cut12" evidence="2">
    <location>
        <begin position="140"/>
        <end position="265"/>
    </location>
</feature>
<proteinExistence type="predicted"/>
<dbReference type="AlphaFoldDB" id="A0AAE0NCN7"/>
<dbReference type="EMBL" id="JAULSW010000006">
    <property type="protein sequence ID" value="KAK3378540.1"/>
    <property type="molecule type" value="Genomic_DNA"/>
</dbReference>
<feature type="region of interest" description="Disordered" evidence="1">
    <location>
        <begin position="1"/>
        <end position="30"/>
    </location>
</feature>
<organism evidence="3 4">
    <name type="scientific">Podospora didyma</name>
    <dbReference type="NCBI Taxonomy" id="330526"/>
    <lineage>
        <taxon>Eukaryota</taxon>
        <taxon>Fungi</taxon>
        <taxon>Dikarya</taxon>
        <taxon>Ascomycota</taxon>
        <taxon>Pezizomycotina</taxon>
        <taxon>Sordariomycetes</taxon>
        <taxon>Sordariomycetidae</taxon>
        <taxon>Sordariales</taxon>
        <taxon>Podosporaceae</taxon>
        <taxon>Podospora</taxon>
    </lineage>
</organism>
<accession>A0AAE0NCN7</accession>
<evidence type="ECO:0000259" key="2">
    <source>
        <dbReference type="Pfam" id="PF11500"/>
    </source>
</evidence>
<dbReference type="InterPro" id="IPR021589">
    <property type="entry name" value="Cut12"/>
</dbReference>
<evidence type="ECO:0000313" key="3">
    <source>
        <dbReference type="EMBL" id="KAK3378540.1"/>
    </source>
</evidence>
<feature type="region of interest" description="Disordered" evidence="1">
    <location>
        <begin position="51"/>
        <end position="192"/>
    </location>
</feature>
<keyword evidence="4" id="KW-1185">Reference proteome</keyword>
<reference evidence="3" key="1">
    <citation type="journal article" date="2023" name="Mol. Phylogenet. Evol.">
        <title>Genome-scale phylogeny and comparative genomics of the fungal order Sordariales.</title>
        <authorList>
            <person name="Hensen N."/>
            <person name="Bonometti L."/>
            <person name="Westerberg I."/>
            <person name="Brannstrom I.O."/>
            <person name="Guillou S."/>
            <person name="Cros-Aarteil S."/>
            <person name="Calhoun S."/>
            <person name="Haridas S."/>
            <person name="Kuo A."/>
            <person name="Mondo S."/>
            <person name="Pangilinan J."/>
            <person name="Riley R."/>
            <person name="LaButti K."/>
            <person name="Andreopoulos B."/>
            <person name="Lipzen A."/>
            <person name="Chen C."/>
            <person name="Yan M."/>
            <person name="Daum C."/>
            <person name="Ng V."/>
            <person name="Clum A."/>
            <person name="Steindorff A."/>
            <person name="Ohm R.A."/>
            <person name="Martin F."/>
            <person name="Silar P."/>
            <person name="Natvig D.O."/>
            <person name="Lalanne C."/>
            <person name="Gautier V."/>
            <person name="Ament-Velasquez S.L."/>
            <person name="Kruys A."/>
            <person name="Hutchinson M.I."/>
            <person name="Powell A.J."/>
            <person name="Barry K."/>
            <person name="Miller A.N."/>
            <person name="Grigoriev I.V."/>
            <person name="Debuchy R."/>
            <person name="Gladieux P."/>
            <person name="Hiltunen Thoren M."/>
            <person name="Johannesson H."/>
        </authorList>
    </citation>
    <scope>NUCLEOTIDE SEQUENCE</scope>
    <source>
        <strain evidence="3">CBS 232.78</strain>
    </source>
</reference>
<feature type="compositionally biased region" description="Polar residues" evidence="1">
    <location>
        <begin position="564"/>
        <end position="582"/>
    </location>
</feature>
<feature type="region of interest" description="Disordered" evidence="1">
    <location>
        <begin position="564"/>
        <end position="647"/>
    </location>
</feature>
<reference evidence="3" key="2">
    <citation type="submission" date="2023-06" db="EMBL/GenBank/DDBJ databases">
        <authorList>
            <consortium name="Lawrence Berkeley National Laboratory"/>
            <person name="Haridas S."/>
            <person name="Hensen N."/>
            <person name="Bonometti L."/>
            <person name="Westerberg I."/>
            <person name="Brannstrom I.O."/>
            <person name="Guillou S."/>
            <person name="Cros-Aarteil S."/>
            <person name="Calhoun S."/>
            <person name="Kuo A."/>
            <person name="Mondo S."/>
            <person name="Pangilinan J."/>
            <person name="Riley R."/>
            <person name="LaButti K."/>
            <person name="Andreopoulos B."/>
            <person name="Lipzen A."/>
            <person name="Chen C."/>
            <person name="Yanf M."/>
            <person name="Daum C."/>
            <person name="Ng V."/>
            <person name="Clum A."/>
            <person name="Steindorff A."/>
            <person name="Ohm R."/>
            <person name="Martin F."/>
            <person name="Silar P."/>
            <person name="Natvig D."/>
            <person name="Lalanne C."/>
            <person name="Gautier V."/>
            <person name="Ament-velasquez S.L."/>
            <person name="Kruys A."/>
            <person name="Hutchinson M.I."/>
            <person name="Powell A.J."/>
            <person name="Barry K."/>
            <person name="Miller A.N."/>
            <person name="Grigoriev I.V."/>
            <person name="Debuchy R."/>
            <person name="Gladieux P."/>
            <person name="Thoren M.H."/>
            <person name="Johannesson H."/>
        </authorList>
    </citation>
    <scope>NUCLEOTIDE SEQUENCE</scope>
    <source>
        <strain evidence="3">CBS 232.78</strain>
    </source>
</reference>
<feature type="region of interest" description="Disordered" evidence="1">
    <location>
        <begin position="301"/>
        <end position="325"/>
    </location>
</feature>
<name>A0AAE0NCN7_9PEZI</name>
<gene>
    <name evidence="3" type="ORF">B0H63DRAFT_250614</name>
</gene>
<dbReference type="Proteomes" id="UP001285441">
    <property type="component" value="Unassembled WGS sequence"/>
</dbReference>
<sequence>MINWALKRSKSDSAQDAPEADDTHLDLPDTPAPVFAVRALKTVLFGTPAARHPKPRALTKGKDTHHGVNPTSLGDKSPIRPAGILLTPGTATARRKRVSFGSDVKEGSAVQGTSTTGLPEECPGKFPSPWTDHGADLDSSRPKTRLTQAMERSRSSNKKGATAEPDDGWEEVDDESDYEPDVTVDLNEPHSRSGKYWKSYFESYHADAKAEMEKLVKYKQLAKSYAKKKDEEAINLNEKLKEEQERLKLMESKIAEMSNQVRQNAKLGGDEYDSRLVDELNKQTALALEYKKQVEELESLLGDGNEETGEKGSRQRRIASPRTQKTLMETQRELRRARAQAKELEKLREERDKLRSELKFAEQRATKLVEENKRLSGDLTHQASKVQNLERRLEETKKSYDKIKEDAKSRYSEAQAVIQKKTEKLSELQAEIGTLRRERAAESRWATRAKSLEAKLKSGSEGIEAPDQATALKFLATAEEESTQLLKELQELRQVSIQKGLLAPSGSLGTKERTRRSLEPYNYDTRDDEALISARTLREKIDADMGKRLSSTVLGDRANLQDSLSSASSGARAHNSTHSSQELALHRTSRADRLSRAKSTSAMAATTNSRGKASIDDILGESRSSKTSREPAAVSVEQQSAKPSARAVQSLGTESPHIDLVQDNFARLGGPDVHASAMWDVSATKTTLPSGRHNAALARLEQKRAQRAAEQMARAQPDRNKENMIPY</sequence>